<comment type="caution">
    <text evidence="2">The sequence shown here is derived from an EMBL/GenBank/DDBJ whole genome shotgun (WGS) entry which is preliminary data.</text>
</comment>
<dbReference type="AlphaFoldDB" id="A0A1C3ENT4"/>
<gene>
    <name evidence="2" type="ORF">A6X21_04350</name>
</gene>
<evidence type="ECO:0000313" key="3">
    <source>
        <dbReference type="Proteomes" id="UP000094828"/>
    </source>
</evidence>
<protein>
    <recommendedName>
        <fullName evidence="4">LamG-like jellyroll fold domain-containing protein</fullName>
    </recommendedName>
</protein>
<proteinExistence type="predicted"/>
<keyword evidence="1" id="KW-0812">Transmembrane</keyword>
<evidence type="ECO:0000256" key="1">
    <source>
        <dbReference type="SAM" id="Phobius"/>
    </source>
</evidence>
<organism evidence="2 3">
    <name type="scientific">Planctopirus hydrillae</name>
    <dbReference type="NCBI Taxonomy" id="1841610"/>
    <lineage>
        <taxon>Bacteria</taxon>
        <taxon>Pseudomonadati</taxon>
        <taxon>Planctomycetota</taxon>
        <taxon>Planctomycetia</taxon>
        <taxon>Planctomycetales</taxon>
        <taxon>Planctomycetaceae</taxon>
        <taxon>Planctopirus</taxon>
    </lineage>
</organism>
<keyword evidence="1" id="KW-1133">Transmembrane helix</keyword>
<evidence type="ECO:0008006" key="4">
    <source>
        <dbReference type="Google" id="ProtNLM"/>
    </source>
</evidence>
<dbReference type="RefSeq" id="WP_068846377.1">
    <property type="nucleotide sequence ID" value="NZ_LYDR01000039.1"/>
</dbReference>
<reference evidence="2 3" key="1">
    <citation type="submission" date="2016-05" db="EMBL/GenBank/DDBJ databases">
        <title>Genomic and physiological characterization of Planctopirus sp. isolated from fresh water lake.</title>
        <authorList>
            <person name="Subhash Y."/>
            <person name="Ramana C."/>
        </authorList>
    </citation>
    <scope>NUCLEOTIDE SEQUENCE [LARGE SCALE GENOMIC DNA]</scope>
    <source>
        <strain evidence="2 3">JC280</strain>
    </source>
</reference>
<dbReference type="OrthoDB" id="5124266at2"/>
<dbReference type="Proteomes" id="UP000094828">
    <property type="component" value="Unassembled WGS sequence"/>
</dbReference>
<feature type="transmembrane region" description="Helical" evidence="1">
    <location>
        <begin position="21"/>
        <end position="40"/>
    </location>
</feature>
<name>A0A1C3ENT4_9PLAN</name>
<sequence length="358" mass="38576">MSDSLLSQDRTVLVIRHTAGAMTKFAILLTVAIVAFQWPVQQLRGETGLAAQVVVDPAAVVGRPEIVERTPGLVAFWKFGEEPGQPRLSTATPEKHPLVEVGGPIGRVAGGPFSGYSIDFNGQQYLMAKHAELGDLDIHGPEAQVSMFAVVKLTEMKRGVTIAGIWSEGKGAHDDTGTRQYAMLLNMPTYGGPRQLTPHVSSEGGVTRRADGSPFPWCADYAASKSAVPEGKWVTLAFTYDAKYLKAYFNGLLEPRAIEPKTDKRDDPYFMQEGPGGSPRGINPYYHGRGIFHFQPELHAQSKPGGPADFTVAARYAVGSMLGEAMKGQLGGLAVFNRALSDDEVLSLHKASAIDKLP</sequence>
<dbReference type="STRING" id="1841610.A6X21_04350"/>
<dbReference type="InterPro" id="IPR013320">
    <property type="entry name" value="ConA-like_dom_sf"/>
</dbReference>
<evidence type="ECO:0000313" key="2">
    <source>
        <dbReference type="EMBL" id="ODA34884.1"/>
    </source>
</evidence>
<dbReference type="EMBL" id="LYDR01000039">
    <property type="protein sequence ID" value="ODA34884.1"/>
    <property type="molecule type" value="Genomic_DNA"/>
</dbReference>
<dbReference type="Gene3D" id="2.60.120.200">
    <property type="match status" value="1"/>
</dbReference>
<dbReference type="SUPFAM" id="SSF49899">
    <property type="entry name" value="Concanavalin A-like lectins/glucanases"/>
    <property type="match status" value="1"/>
</dbReference>
<keyword evidence="3" id="KW-1185">Reference proteome</keyword>
<keyword evidence="1" id="KW-0472">Membrane</keyword>
<accession>A0A1C3ENT4</accession>